<feature type="region of interest" description="Disordered" evidence="1">
    <location>
        <begin position="209"/>
        <end position="263"/>
    </location>
</feature>
<evidence type="ECO:0000313" key="3">
    <source>
        <dbReference type="Proteomes" id="UP001432062"/>
    </source>
</evidence>
<dbReference type="RefSeq" id="WP_327094301.1">
    <property type="nucleotide sequence ID" value="NZ_CP109149.1"/>
</dbReference>
<keyword evidence="3" id="KW-1185">Reference proteome</keyword>
<dbReference type="InterPro" id="IPR036078">
    <property type="entry name" value="Spo11/TopoVI_A_sf"/>
</dbReference>
<organism evidence="2 3">
    <name type="scientific">Nocardia vinacea</name>
    <dbReference type="NCBI Taxonomy" id="96468"/>
    <lineage>
        <taxon>Bacteria</taxon>
        <taxon>Bacillati</taxon>
        <taxon>Actinomycetota</taxon>
        <taxon>Actinomycetes</taxon>
        <taxon>Mycobacteriales</taxon>
        <taxon>Nocardiaceae</taxon>
        <taxon>Nocardia</taxon>
    </lineage>
</organism>
<proteinExistence type="predicted"/>
<dbReference type="SUPFAM" id="SSF56726">
    <property type="entry name" value="DNA topoisomerase IV, alpha subunit"/>
    <property type="match status" value="1"/>
</dbReference>
<dbReference type="Proteomes" id="UP001432062">
    <property type="component" value="Chromosome"/>
</dbReference>
<gene>
    <name evidence="2" type="ORF">OG563_15780</name>
</gene>
<dbReference type="EMBL" id="CP109441">
    <property type="protein sequence ID" value="WUV49531.1"/>
    <property type="molecule type" value="Genomic_DNA"/>
</dbReference>
<name>A0ABZ1Z2N8_9NOCA</name>
<accession>A0ABZ1Z2N8</accession>
<evidence type="ECO:0000256" key="1">
    <source>
        <dbReference type="SAM" id="MobiDB-lite"/>
    </source>
</evidence>
<feature type="compositionally biased region" description="Basic and acidic residues" evidence="1">
    <location>
        <begin position="251"/>
        <end position="262"/>
    </location>
</feature>
<sequence length="327" mass="36372">MADRVKQHMLDRLLRIAADRAAAPIGIRFTERQLYYEVCRVLTPTHRAPRRFALTVPAPLSYATFRTALDRQEFPGLLTPTSPRTTRAGLHTPEPDLFDYGLPRLLVCESDSIAQMLRANGLPMESACPILSASELPLDPGIAEMLARVDGTIYLLHDASPHGLTFPARLADLTEIPEGVRVLPLGLRPRQAGTLHLTHLRSPMLSAVAAQVDPREREASHRSASSAETAQVQSSERQVLRPDSASSARATHVDSRARDVPRAEAAQLDSWERAWLRRGRFVEIEAVRPASLLRTVHRLVREVRPPRTGLPELRRARTTGFMTWPAA</sequence>
<evidence type="ECO:0000313" key="2">
    <source>
        <dbReference type="EMBL" id="WUV49531.1"/>
    </source>
</evidence>
<reference evidence="2" key="1">
    <citation type="submission" date="2022-10" db="EMBL/GenBank/DDBJ databases">
        <title>The complete genomes of actinobacterial strains from the NBC collection.</title>
        <authorList>
            <person name="Joergensen T.S."/>
            <person name="Alvarez Arevalo M."/>
            <person name="Sterndorff E.B."/>
            <person name="Faurdal D."/>
            <person name="Vuksanovic O."/>
            <person name="Mourched A.-S."/>
            <person name="Charusanti P."/>
            <person name="Shaw S."/>
            <person name="Blin K."/>
            <person name="Weber T."/>
        </authorList>
    </citation>
    <scope>NUCLEOTIDE SEQUENCE</scope>
    <source>
        <strain evidence="2">NBC_01482</strain>
    </source>
</reference>
<protein>
    <submittedName>
        <fullName evidence="2">Uncharacterized protein</fullName>
    </submittedName>
</protein>